<dbReference type="Pfam" id="PF25019">
    <property type="entry name" value="LRR_R13L1-DRL21"/>
    <property type="match status" value="1"/>
</dbReference>
<reference evidence="7" key="1">
    <citation type="submission" date="2024-10" db="EMBL/GenBank/DDBJ databases">
        <authorList>
            <person name="Ryan C."/>
        </authorList>
    </citation>
    <scope>NUCLEOTIDE SEQUENCE [LARGE SCALE GENOMIC DNA]</scope>
</reference>
<dbReference type="InterPro" id="IPR032675">
    <property type="entry name" value="LRR_dom_sf"/>
</dbReference>
<dbReference type="SUPFAM" id="SSF52058">
    <property type="entry name" value="L domain-like"/>
    <property type="match status" value="1"/>
</dbReference>
<feature type="compositionally biased region" description="Basic and acidic residues" evidence="3">
    <location>
        <begin position="880"/>
        <end position="897"/>
    </location>
</feature>
<protein>
    <submittedName>
        <fullName evidence="7">Uncharacterized protein</fullName>
    </submittedName>
</protein>
<evidence type="ECO:0000256" key="3">
    <source>
        <dbReference type="SAM" id="MobiDB-lite"/>
    </source>
</evidence>
<evidence type="ECO:0000259" key="5">
    <source>
        <dbReference type="Pfam" id="PF23598"/>
    </source>
</evidence>
<keyword evidence="8" id="KW-1185">Reference proteome</keyword>
<dbReference type="Pfam" id="PF23598">
    <property type="entry name" value="LRR_14"/>
    <property type="match status" value="1"/>
</dbReference>
<dbReference type="Gene3D" id="3.80.10.10">
    <property type="entry name" value="Ribonuclease Inhibitor"/>
    <property type="match status" value="3"/>
</dbReference>
<evidence type="ECO:0000313" key="8">
    <source>
        <dbReference type="Proteomes" id="UP001497457"/>
    </source>
</evidence>
<sequence length="1198" mass="136944">MNRLIERAKRDGREVHAIESVADVTRVMYLLSQEVMEEKCRDLGIGSLLEELRLAVSNVYQIMSGSTEQEVHLTLRSFSAEVSQVLDTVSKWQKREEGWQRVAAIFRDLSFRRATIRKLKRSIRAFSSAAPLLESRNPFPEVRPKVHKELQVQLPLLWTRGLLESMQRNLFGTYNSDTRTTPQVLAIVAAAGMGKSNLALAFINDHISYQVFRYKVWVPMSPSFDLVDTMRYILKSIEVDCPVEARNLDFLQRSLYDALQEKRPLVIVLDDVWIQNEQERENLHILLAPLRHAMFSESYHCRIIITTRDPIVAHYFTTIEPSTKSYFLRPLKQELSTQFIHQWVGTNSSNISSNDLQELCTGIADICCGVPFLLERARRILAQGSIPLSLQNFEEDFRASLRKNDGFSRVNATFENLPPELQRCILHCTLFPTNYDFDVEELADHLASQGLISRTEIEVERPALFQQLLDECFRRITDSQNDSKSLYRMYWIMHVYAQQRSGSAVRADKATPYADRSNEYASLILDPTSTSFPSYLSGFKDLRTLVIVQRQSMSSVHKITEDNEHAYDLELIESLRRLRALSLRGMKIRRLPKNFDILYYLRMLQTLNSYISKLSQLQELNLQGCPYIIELPTDMNKLKSLKYLNLHECQSLTSMPRMMGQLTNLNTLLGFVVSSNKGSSISEVKSLGMLRRLSLRNLENISGPEEVGGVMLKDKDHLESLTLLWDRKAEVQENENRDDDVPPGKQSAEAEVLPMGNQMDARVSEIKHGDDSSEEEHSMDFRVSQVKHTMDARVSERQGDEILEEAQNMCLLLSQEKQTMGARVSERKQYHENLEEEQKMDIQGTETKHIMDATVSDRKQDDEILREEQNMDLLVPQTKHTTDSRVSKEYENIDAGKQEQNTSSNEDQILEGLEPNDGLKSLEIIGYPWKKLPSWMMAMPQNLGRLVEIRLLNLACEALPQLGLLPSLRTAEISGADAIRSINKDFYGSNGTFPSLQKLTLSYMMNLECWESAEHGSVFPLLDEVTIIQCPKLTLDVKLPALTKLFLCLNNTKLYSSKGGLGGAAPQSHTEELSTCLDGVGKYGLGRLRNLEIRDSYDMICLPEGLEHISTLRRLTIDSCSNLSSLPVWLTDLSSLRQLRLSGCPMLEFNPEYLLPRKDLKLWIEDCPKILRWPSGLGKENMEEEDSIVHFSDIEDDL</sequence>
<dbReference type="InterPro" id="IPR002182">
    <property type="entry name" value="NB-ARC"/>
</dbReference>
<feature type="domain" description="NB-ARC" evidence="4">
    <location>
        <begin position="180"/>
        <end position="344"/>
    </location>
</feature>
<dbReference type="AlphaFoldDB" id="A0ABC9B1G9"/>
<evidence type="ECO:0000256" key="1">
    <source>
        <dbReference type="ARBA" id="ARBA00022614"/>
    </source>
</evidence>
<organism evidence="7 8">
    <name type="scientific">Urochloa decumbens</name>
    <dbReference type="NCBI Taxonomy" id="240449"/>
    <lineage>
        <taxon>Eukaryota</taxon>
        <taxon>Viridiplantae</taxon>
        <taxon>Streptophyta</taxon>
        <taxon>Embryophyta</taxon>
        <taxon>Tracheophyta</taxon>
        <taxon>Spermatophyta</taxon>
        <taxon>Magnoliopsida</taxon>
        <taxon>Liliopsida</taxon>
        <taxon>Poales</taxon>
        <taxon>Poaceae</taxon>
        <taxon>PACMAD clade</taxon>
        <taxon>Panicoideae</taxon>
        <taxon>Panicodae</taxon>
        <taxon>Paniceae</taxon>
        <taxon>Melinidinae</taxon>
        <taxon>Urochloa</taxon>
    </lineage>
</organism>
<feature type="region of interest" description="Disordered" evidence="3">
    <location>
        <begin position="731"/>
        <end position="751"/>
    </location>
</feature>
<accession>A0ABC9B1G9</accession>
<dbReference type="InterPro" id="IPR055414">
    <property type="entry name" value="LRR_R13L4/SHOC2-like"/>
</dbReference>
<dbReference type="GO" id="GO:0006952">
    <property type="term" value="P:defense response"/>
    <property type="evidence" value="ECO:0007669"/>
    <property type="project" value="UniProtKB-KW"/>
</dbReference>
<dbReference type="InterPro" id="IPR027417">
    <property type="entry name" value="P-loop_NTPase"/>
</dbReference>
<feature type="region of interest" description="Disordered" evidence="3">
    <location>
        <begin position="878"/>
        <end position="906"/>
    </location>
</feature>
<dbReference type="InterPro" id="IPR056789">
    <property type="entry name" value="LRR_R13L1-DRL21"/>
</dbReference>
<evidence type="ECO:0000259" key="4">
    <source>
        <dbReference type="Pfam" id="PF00931"/>
    </source>
</evidence>
<feature type="compositionally biased region" description="Basic and acidic residues" evidence="3">
    <location>
        <begin position="731"/>
        <end position="742"/>
    </location>
</feature>
<gene>
    <name evidence="7" type="ORF">URODEC1_LOCUS59403</name>
</gene>
<proteinExistence type="predicted"/>
<dbReference type="EMBL" id="OZ075133">
    <property type="protein sequence ID" value="CAL4988783.1"/>
    <property type="molecule type" value="Genomic_DNA"/>
</dbReference>
<feature type="domain" description="Disease resistance R13L4/SHOC-2-like LRR" evidence="5">
    <location>
        <begin position="534"/>
        <end position="703"/>
    </location>
</feature>
<dbReference type="Pfam" id="PF00931">
    <property type="entry name" value="NB-ARC"/>
    <property type="match status" value="1"/>
</dbReference>
<keyword evidence="1" id="KW-0433">Leucine-rich repeat</keyword>
<dbReference type="PANTHER" id="PTHR36766">
    <property type="entry name" value="PLANT BROAD-SPECTRUM MILDEW RESISTANCE PROTEIN RPW8"/>
    <property type="match status" value="1"/>
</dbReference>
<evidence type="ECO:0000313" key="7">
    <source>
        <dbReference type="EMBL" id="CAL4988783.1"/>
    </source>
</evidence>
<dbReference type="SUPFAM" id="SSF52540">
    <property type="entry name" value="P-loop containing nucleoside triphosphate hydrolases"/>
    <property type="match status" value="1"/>
</dbReference>
<evidence type="ECO:0000259" key="6">
    <source>
        <dbReference type="Pfam" id="PF25019"/>
    </source>
</evidence>
<dbReference type="Proteomes" id="UP001497457">
    <property type="component" value="Chromosome 23rd"/>
</dbReference>
<evidence type="ECO:0000256" key="2">
    <source>
        <dbReference type="ARBA" id="ARBA00022737"/>
    </source>
</evidence>
<dbReference type="Gene3D" id="3.40.50.300">
    <property type="entry name" value="P-loop containing nucleotide triphosphate hydrolases"/>
    <property type="match status" value="1"/>
</dbReference>
<dbReference type="PANTHER" id="PTHR36766:SF30">
    <property type="entry name" value="TIR-NBS TYPE DISEASE RESISTANCE PROTEIN-RELATED"/>
    <property type="match status" value="1"/>
</dbReference>
<feature type="domain" description="R13L1/DRL21-like LRR repeat region" evidence="6">
    <location>
        <begin position="898"/>
        <end position="974"/>
    </location>
</feature>
<dbReference type="PRINTS" id="PR00364">
    <property type="entry name" value="DISEASERSIST"/>
</dbReference>
<name>A0ABC9B1G9_9POAL</name>
<keyword evidence="2" id="KW-0677">Repeat</keyword>